<sequence length="495" mass="54971">MTHIHDQAMNYVYQQMLQRLLSFFSRAERTALQLMIQRLVVAAGGMEHIGEYKVLAIQNGSRDNCYTLALLRAAQLSIAGRAPATFRLRVASLRMNGTRSTAQENIHRSCSALFLFDDPRVEVLMADNREVLPFSHSVPISDAGRETNRLNLLMMGHRRDWNGPMDLWDDGYLAVGEFYGQIARWDGGVDALVSSDTPRQQKHFLQGLKRAAAKAGLNASHHPDAGFEELFAVLDQLGSDCYRAFYGEQGPAPWRPAERFEACRRTTFIDIHDMLVSNLEERWPLLTEFLGFQPDELSAQLSDNEFVSLSVSAHVRGLQACFMQSLSYEAGVAAYLQRALVMMRRKRLPERLCEQAVEMFGSPASRSEQRALAAAEAQQNLGLSEAQLVCLLFAPFVENGAALERFLRQCHPGMLVAMPDLHRAMQGHPVPEQVAQWMVDVSGLPVSHIGRLYRMGPVRGVEGRGADGEADGMDGHAAADEPDATSVAGEWSAGR</sequence>
<evidence type="ECO:0000256" key="1">
    <source>
        <dbReference type="SAM" id="MobiDB-lite"/>
    </source>
</evidence>
<evidence type="ECO:0000313" key="3">
    <source>
        <dbReference type="Proteomes" id="UP000326953"/>
    </source>
</evidence>
<feature type="region of interest" description="Disordered" evidence="1">
    <location>
        <begin position="463"/>
        <end position="495"/>
    </location>
</feature>
<dbReference type="Proteomes" id="UP000326953">
    <property type="component" value="Unassembled WGS sequence"/>
</dbReference>
<dbReference type="EMBL" id="CABVHK010000010">
    <property type="protein sequence ID" value="VVM99895.1"/>
    <property type="molecule type" value="Genomic_DNA"/>
</dbReference>
<dbReference type="AlphaFoldDB" id="A0A5E6UG29"/>
<name>A0A5E6UG29_PSEFL</name>
<protein>
    <submittedName>
        <fullName evidence="2">Uncharacterized protein</fullName>
    </submittedName>
</protein>
<feature type="compositionally biased region" description="Basic and acidic residues" evidence="1">
    <location>
        <begin position="463"/>
        <end position="479"/>
    </location>
</feature>
<dbReference type="OrthoDB" id="7028673at2"/>
<reference evidence="2 3" key="1">
    <citation type="submission" date="2019-09" db="EMBL/GenBank/DDBJ databases">
        <authorList>
            <person name="Chandra G."/>
            <person name="Truman W A."/>
        </authorList>
    </citation>
    <scope>NUCLEOTIDE SEQUENCE [LARGE SCALE GENOMIC DNA]</scope>
    <source>
        <strain evidence="2">PS662</strain>
    </source>
</reference>
<dbReference type="RefSeq" id="WP_150711720.1">
    <property type="nucleotide sequence ID" value="NZ_CABVHK010000010.1"/>
</dbReference>
<evidence type="ECO:0000313" key="2">
    <source>
        <dbReference type="EMBL" id="VVM99895.1"/>
    </source>
</evidence>
<organism evidence="2 3">
    <name type="scientific">Pseudomonas fluorescens</name>
    <dbReference type="NCBI Taxonomy" id="294"/>
    <lineage>
        <taxon>Bacteria</taxon>
        <taxon>Pseudomonadati</taxon>
        <taxon>Pseudomonadota</taxon>
        <taxon>Gammaproteobacteria</taxon>
        <taxon>Pseudomonadales</taxon>
        <taxon>Pseudomonadaceae</taxon>
        <taxon>Pseudomonas</taxon>
    </lineage>
</organism>
<accession>A0A5E6UG29</accession>
<gene>
    <name evidence="2" type="ORF">PS662_03291</name>
</gene>
<proteinExistence type="predicted"/>